<accession>A0A1G7IFG1</accession>
<name>A0A1G7IFG1_9FLAO</name>
<evidence type="ECO:0000313" key="2">
    <source>
        <dbReference type="EMBL" id="SDF11328.1"/>
    </source>
</evidence>
<dbReference type="RefSeq" id="WP_089871993.1">
    <property type="nucleotide sequence ID" value="NZ_FNBH01000001.1"/>
</dbReference>
<organism evidence="2 3">
    <name type="scientific">Epilithonimonas hungarica</name>
    <dbReference type="NCBI Taxonomy" id="454006"/>
    <lineage>
        <taxon>Bacteria</taxon>
        <taxon>Pseudomonadati</taxon>
        <taxon>Bacteroidota</taxon>
        <taxon>Flavobacteriia</taxon>
        <taxon>Flavobacteriales</taxon>
        <taxon>Weeksellaceae</taxon>
        <taxon>Chryseobacterium group</taxon>
        <taxon>Epilithonimonas</taxon>
    </lineage>
</organism>
<proteinExistence type="predicted"/>
<dbReference type="Pfam" id="PF12867">
    <property type="entry name" value="DinB_2"/>
    <property type="match status" value="1"/>
</dbReference>
<protein>
    <submittedName>
        <fullName evidence="2">DinB superfamily protein</fullName>
    </submittedName>
</protein>
<dbReference type="InterPro" id="IPR034660">
    <property type="entry name" value="DinB/YfiT-like"/>
</dbReference>
<keyword evidence="3" id="KW-1185">Reference proteome</keyword>
<dbReference type="AlphaFoldDB" id="A0A1G7IFG1"/>
<dbReference type="OrthoDB" id="1524454at2"/>
<evidence type="ECO:0000259" key="1">
    <source>
        <dbReference type="Pfam" id="PF12867"/>
    </source>
</evidence>
<evidence type="ECO:0000313" key="3">
    <source>
        <dbReference type="Proteomes" id="UP000199203"/>
    </source>
</evidence>
<dbReference type="SUPFAM" id="SSF109854">
    <property type="entry name" value="DinB/YfiT-like putative metalloenzymes"/>
    <property type="match status" value="1"/>
</dbReference>
<dbReference type="STRING" id="454006.SAMN05421825_1071"/>
<reference evidence="3" key="1">
    <citation type="submission" date="2016-10" db="EMBL/GenBank/DDBJ databases">
        <authorList>
            <person name="Varghese N."/>
            <person name="Submissions S."/>
        </authorList>
    </citation>
    <scope>NUCLEOTIDE SEQUENCE [LARGE SCALE GENOMIC DNA]</scope>
    <source>
        <strain evidence="3">DSM 19684</strain>
    </source>
</reference>
<dbReference type="Gene3D" id="1.20.120.450">
    <property type="entry name" value="dinb family like domain"/>
    <property type="match status" value="1"/>
</dbReference>
<dbReference type="InterPro" id="IPR024775">
    <property type="entry name" value="DinB-like"/>
</dbReference>
<dbReference type="Proteomes" id="UP000199203">
    <property type="component" value="Unassembled WGS sequence"/>
</dbReference>
<feature type="domain" description="DinB-like" evidence="1">
    <location>
        <begin position="26"/>
        <end position="176"/>
    </location>
</feature>
<sequence length="188" mass="22109">MKIPTNQLLNELRIITENNIEFAQSLLDQINETLNFRTSEDSWNILECLEHLNFYGKFYLPEIEDRINESRFQAARPDFKSGLLGNYFANMMLPKVKPNKMKTLKISNPIHKLLDRSVIEEFIRQENKMLELLEKAETVDLEKTKTSISISKRIKLKLGDTFRFVIYHNLRHIKQAENILKSIQIGVN</sequence>
<dbReference type="EMBL" id="FNBH01000001">
    <property type="protein sequence ID" value="SDF11328.1"/>
    <property type="molecule type" value="Genomic_DNA"/>
</dbReference>
<gene>
    <name evidence="2" type="ORF">SAMN05421825_1071</name>
</gene>